<name>A0ABQ6HJP7_9MICO</name>
<organism evidence="2 3">
    <name type="scientific">Arsenicicoccus piscis</name>
    <dbReference type="NCBI Taxonomy" id="673954"/>
    <lineage>
        <taxon>Bacteria</taxon>
        <taxon>Bacillati</taxon>
        <taxon>Actinomycetota</taxon>
        <taxon>Actinomycetes</taxon>
        <taxon>Micrococcales</taxon>
        <taxon>Intrasporangiaceae</taxon>
        <taxon>Arsenicicoccus</taxon>
    </lineage>
</organism>
<gene>
    <name evidence="2" type="ORF">GCM10025862_07350</name>
</gene>
<comment type="caution">
    <text evidence="2">The sequence shown here is derived from an EMBL/GenBank/DDBJ whole genome shotgun (WGS) entry which is preliminary data.</text>
</comment>
<evidence type="ECO:0008006" key="4">
    <source>
        <dbReference type="Google" id="ProtNLM"/>
    </source>
</evidence>
<accession>A0ABQ6HJP7</accession>
<evidence type="ECO:0000256" key="1">
    <source>
        <dbReference type="SAM" id="MobiDB-lite"/>
    </source>
</evidence>
<sequence length="201" mass="21343">MGSRQDLPPHLRARALERSGVLSRTELLQAGLAPTVVARMAGEWATVIPGIYCLDARPETAPARLSHAVRVEAGLLHAGPRAVASGLTAAHLDGLVDREPHGVTLHVPGRRLAPVTGWSFVRVTPGHRLGPRPLTPRRTAMEDTVLDVVALRDQAAAPAAALGASVRRARVDAPVRRCLPRAQDPHRARRPGVPLRGGGLS</sequence>
<protein>
    <recommendedName>
        <fullName evidence="4">Transcriptional regulator, AbiEi antitoxin, Type IV TA system</fullName>
    </recommendedName>
</protein>
<evidence type="ECO:0000313" key="3">
    <source>
        <dbReference type="Proteomes" id="UP001157109"/>
    </source>
</evidence>
<feature type="region of interest" description="Disordered" evidence="1">
    <location>
        <begin position="180"/>
        <end position="201"/>
    </location>
</feature>
<dbReference type="RefSeq" id="WP_241443302.1">
    <property type="nucleotide sequence ID" value="NZ_BSUJ01000001.1"/>
</dbReference>
<proteinExistence type="predicted"/>
<dbReference type="EMBL" id="BSUJ01000001">
    <property type="protein sequence ID" value="GMA18714.1"/>
    <property type="molecule type" value="Genomic_DNA"/>
</dbReference>
<reference evidence="3" key="1">
    <citation type="journal article" date="2019" name="Int. J. Syst. Evol. Microbiol.">
        <title>The Global Catalogue of Microorganisms (GCM) 10K type strain sequencing project: providing services to taxonomists for standard genome sequencing and annotation.</title>
        <authorList>
            <consortium name="The Broad Institute Genomics Platform"/>
            <consortium name="The Broad Institute Genome Sequencing Center for Infectious Disease"/>
            <person name="Wu L."/>
            <person name="Ma J."/>
        </authorList>
    </citation>
    <scope>NUCLEOTIDE SEQUENCE [LARGE SCALE GENOMIC DNA]</scope>
    <source>
        <strain evidence="3">NBRC 105830</strain>
    </source>
</reference>
<keyword evidence="3" id="KW-1185">Reference proteome</keyword>
<dbReference type="Proteomes" id="UP001157109">
    <property type="component" value="Unassembled WGS sequence"/>
</dbReference>
<evidence type="ECO:0000313" key="2">
    <source>
        <dbReference type="EMBL" id="GMA18714.1"/>
    </source>
</evidence>